<dbReference type="PANTHER" id="PTHR45803:SF5">
    <property type="entry name" value="SOX100B"/>
    <property type="match status" value="1"/>
</dbReference>
<sequence>MVENPEALSILKPSYEANPAISEAVTNILHSSDLTSLSALAHQGDSTREKEPRVKRPMNAFMLYAQVARRKVATKYPNLNYAKLSKTLGKIWQVLPEEERRPFIQEAERLRTQHKLKHPDYKYTPKRLKTKKHHGASMKKARFDNLKPQELFNIIQAKCDPTTLVQGAVHHNGSPIHYDEQLPMYYDYNNNYDNSFYSGLTYDSLNPSTPLNNYEFQGLDYPGIPTRGFNGLESEMLHTPNNELKCYFPDYNEGQLLGTFNNPTSPMTPKPDNLITNQPLSAFLNARPETSTTLTPLTNTFGEGLSFSKLIDPIENLSNYLEGKSHFPDYVTI</sequence>
<proteinExistence type="predicted"/>
<dbReference type="GO" id="GO:0005634">
    <property type="term" value="C:nucleus"/>
    <property type="evidence" value="ECO:0007669"/>
    <property type="project" value="UniProtKB-SubCell"/>
</dbReference>
<dbReference type="GO" id="GO:0000981">
    <property type="term" value="F:DNA-binding transcription factor activity, RNA polymerase II-specific"/>
    <property type="evidence" value="ECO:0007669"/>
    <property type="project" value="TreeGrafter"/>
</dbReference>
<gene>
    <name evidence="6" type="ORF">PACLA_8A057920</name>
</gene>
<evidence type="ECO:0000256" key="4">
    <source>
        <dbReference type="ARBA" id="ARBA00023163"/>
    </source>
</evidence>
<keyword evidence="7" id="KW-1185">Reference proteome</keyword>
<dbReference type="Pfam" id="PF00505">
    <property type="entry name" value="HMG_box"/>
    <property type="match status" value="1"/>
</dbReference>
<dbReference type="InterPro" id="IPR009071">
    <property type="entry name" value="HMG_box_dom"/>
</dbReference>
<dbReference type="Gene3D" id="1.10.30.10">
    <property type="entry name" value="High mobility group box domain"/>
    <property type="match status" value="1"/>
</dbReference>
<name>A0A6S7HBN0_PARCT</name>
<organism evidence="6 7">
    <name type="scientific">Paramuricea clavata</name>
    <name type="common">Red gorgonian</name>
    <name type="synonym">Violescent sea-whip</name>
    <dbReference type="NCBI Taxonomy" id="317549"/>
    <lineage>
        <taxon>Eukaryota</taxon>
        <taxon>Metazoa</taxon>
        <taxon>Cnidaria</taxon>
        <taxon>Anthozoa</taxon>
        <taxon>Octocorallia</taxon>
        <taxon>Malacalcyonacea</taxon>
        <taxon>Plexauridae</taxon>
        <taxon>Paramuricea</taxon>
    </lineage>
</organism>
<dbReference type="InterPro" id="IPR050917">
    <property type="entry name" value="SOX_TF"/>
</dbReference>
<evidence type="ECO:0000313" key="6">
    <source>
        <dbReference type="EMBL" id="CAB4002394.1"/>
    </source>
</evidence>
<keyword evidence="5" id="KW-0539">Nucleus</keyword>
<evidence type="ECO:0000256" key="2">
    <source>
        <dbReference type="ARBA" id="ARBA00023015"/>
    </source>
</evidence>
<evidence type="ECO:0000256" key="1">
    <source>
        <dbReference type="ARBA" id="ARBA00004123"/>
    </source>
</evidence>
<keyword evidence="3" id="KW-0238">DNA-binding</keyword>
<comment type="subcellular location">
    <subcellularLocation>
        <location evidence="1">Nucleus</location>
    </subcellularLocation>
</comment>
<dbReference type="InterPro" id="IPR036910">
    <property type="entry name" value="HMG_box_dom_sf"/>
</dbReference>
<dbReference type="CDD" id="cd22031">
    <property type="entry name" value="HMG-box_SoxE"/>
    <property type="match status" value="1"/>
</dbReference>
<keyword evidence="4" id="KW-0804">Transcription</keyword>
<protein>
    <submittedName>
        <fullName evidence="6">Uncharacterized protein</fullName>
    </submittedName>
</protein>
<accession>A0A6S7HBN0</accession>
<dbReference type="OrthoDB" id="6247875at2759"/>
<dbReference type="GO" id="GO:0000978">
    <property type="term" value="F:RNA polymerase II cis-regulatory region sequence-specific DNA binding"/>
    <property type="evidence" value="ECO:0007669"/>
    <property type="project" value="TreeGrafter"/>
</dbReference>
<comment type="caution">
    <text evidence="6">The sequence shown here is derived from an EMBL/GenBank/DDBJ whole genome shotgun (WGS) entry which is preliminary data.</text>
</comment>
<evidence type="ECO:0000313" key="7">
    <source>
        <dbReference type="Proteomes" id="UP001152795"/>
    </source>
</evidence>
<evidence type="ECO:0000256" key="5">
    <source>
        <dbReference type="ARBA" id="ARBA00023242"/>
    </source>
</evidence>
<evidence type="ECO:0000256" key="3">
    <source>
        <dbReference type="ARBA" id="ARBA00023125"/>
    </source>
</evidence>
<dbReference type="PANTHER" id="PTHR45803">
    <property type="entry name" value="SOX100B"/>
    <property type="match status" value="1"/>
</dbReference>
<keyword evidence="2" id="KW-0805">Transcription regulation</keyword>
<reference evidence="6" key="1">
    <citation type="submission" date="2020-04" db="EMBL/GenBank/DDBJ databases">
        <authorList>
            <person name="Alioto T."/>
            <person name="Alioto T."/>
            <person name="Gomez Garrido J."/>
        </authorList>
    </citation>
    <scope>NUCLEOTIDE SEQUENCE</scope>
    <source>
        <strain evidence="6">A484AB</strain>
    </source>
</reference>
<dbReference type="Proteomes" id="UP001152795">
    <property type="component" value="Unassembled WGS sequence"/>
</dbReference>
<dbReference type="AlphaFoldDB" id="A0A6S7HBN0"/>
<dbReference type="SUPFAM" id="SSF47095">
    <property type="entry name" value="HMG-box"/>
    <property type="match status" value="1"/>
</dbReference>
<dbReference type="EMBL" id="CACRXK020004340">
    <property type="protein sequence ID" value="CAB4002394.1"/>
    <property type="molecule type" value="Genomic_DNA"/>
</dbReference>
<dbReference type="SMART" id="SM00398">
    <property type="entry name" value="HMG"/>
    <property type="match status" value="1"/>
</dbReference>
<dbReference type="PROSITE" id="PS50118">
    <property type="entry name" value="HMG_BOX_2"/>
    <property type="match status" value="1"/>
</dbReference>